<organism evidence="2 3">
    <name type="scientific">Suid betaherpesvirus 2</name>
    <dbReference type="NCBI Taxonomy" id="1608255"/>
    <lineage>
        <taxon>Viruses</taxon>
        <taxon>Duplodnaviria</taxon>
        <taxon>Heunggongvirae</taxon>
        <taxon>Peploviricota</taxon>
        <taxon>Herviviricetes</taxon>
        <taxon>Herpesvirales</taxon>
        <taxon>Orthoherpesviridae</taxon>
        <taxon>Betaherpesvirinae</taxon>
        <taxon>Roseolovirus</taxon>
        <taxon>Roseolovirus suidbeta2</taxon>
    </lineage>
</organism>
<dbReference type="Pfam" id="PF03117">
    <property type="entry name" value="Herpes_UL49_1"/>
    <property type="match status" value="1"/>
</dbReference>
<protein>
    <submittedName>
        <fullName evidence="2">Virion protein</fullName>
    </submittedName>
</protein>
<dbReference type="GO" id="GO:0019033">
    <property type="term" value="C:viral tegument"/>
    <property type="evidence" value="ECO:0007669"/>
    <property type="project" value="InterPro"/>
</dbReference>
<dbReference type="GO" id="GO:0016032">
    <property type="term" value="P:viral process"/>
    <property type="evidence" value="ECO:0007669"/>
    <property type="project" value="InterPro"/>
</dbReference>
<dbReference type="KEGG" id="vg:16747422"/>
<evidence type="ECO:0000313" key="2">
    <source>
        <dbReference type="EMBL" id="AGT99227.1"/>
    </source>
</evidence>
<evidence type="ECO:0000256" key="1">
    <source>
        <dbReference type="SAM" id="Phobius"/>
    </source>
</evidence>
<dbReference type="EMBL" id="KF017583">
    <property type="protein sequence ID" value="AGT99227.1"/>
    <property type="molecule type" value="Genomic_DNA"/>
</dbReference>
<name>U3GTD0_9BETA</name>
<accession>U3GTD0</accession>
<feature type="transmembrane region" description="Helical" evidence="1">
    <location>
        <begin position="82"/>
        <end position="99"/>
    </location>
</feature>
<evidence type="ECO:0000313" key="3">
    <source>
        <dbReference type="Proteomes" id="UP000243849"/>
    </source>
</evidence>
<keyword evidence="1" id="KW-0812">Transmembrane</keyword>
<dbReference type="InterPro" id="IPR004339">
    <property type="entry name" value="UL49"/>
</dbReference>
<dbReference type="OrthoDB" id="2844at10239"/>
<gene>
    <name evidence="2" type="primary">U33</name>
</gene>
<keyword evidence="3" id="KW-1185">Reference proteome</keyword>
<dbReference type="RefSeq" id="YP_008492972.1">
    <property type="nucleotide sequence ID" value="NC_022233.1"/>
</dbReference>
<dbReference type="Proteomes" id="UP000243849">
    <property type="component" value="Segment"/>
</dbReference>
<dbReference type="GeneID" id="16747422"/>
<proteinExistence type="predicted"/>
<reference evidence="2 3" key="1">
    <citation type="submission" date="2013-05" db="EMBL/GenBank/DDBJ databases">
        <title>Genome organization and molecular characterization of porcine cytomegalovirus.</title>
        <authorList>
            <person name="Gu W."/>
            <person name="Zhou L."/>
            <person name="Ge X."/>
            <person name="Guo X."/>
            <person name="Yang H."/>
        </authorList>
    </citation>
    <scope>NUCLEOTIDE SEQUENCE [LARGE SCALE GENOMIC DNA]</scope>
    <source>
        <strain evidence="2 3">BJ09</strain>
    </source>
</reference>
<sequence>MPSLRSFIKRVINPFCRHGKYKHLRLFMLGRCCKACAISVFVTDRRFLNKESLDLLYKGFLKKWIEQSNEDKNFIKYMFNRMLMTKGFFILLLYVYLLTQLKKVSGMLRNFSMREMSWSRIEQKLMEYPKSALEDLIESPNSSNINDLHVFIFGFNLVIPFPMHSIIPCLRLFTLKDNEVCDDSVAVRRSASTDLFLNMLRAHSEGAQCGNPFFTMAKALVERFCIESEQYLIPLGEGFLSPLLDGDPGSEFTIMSHALVTALKSGFVSSVIELPVLCYCKTKCMRYFDKGALIAIICNSCGYCLNIGKEKLRFPGNFPLNSIFYYRDKQEKTVIYGSHTDIMYCSLCGSQYLTFEKIYEINAEAVFNLNFMTVSWKALIGINSAAIVFDGEIDFDVILPCSARACFSTVCFRGVNINRLLRIISHSCEFYCVSCTERFSETCLDLEDTEYCVGCKIYQSFSCNRTLRE</sequence>
<keyword evidence="1" id="KW-1133">Transmembrane helix</keyword>
<keyword evidence="1" id="KW-0472">Membrane</keyword>